<dbReference type="EMBL" id="CP082270">
    <property type="protein sequence ID" value="WDM61826.1"/>
    <property type="molecule type" value="Genomic_DNA"/>
</dbReference>
<evidence type="ECO:0000256" key="2">
    <source>
        <dbReference type="ARBA" id="ARBA00023125"/>
    </source>
</evidence>
<dbReference type="InterPro" id="IPR001387">
    <property type="entry name" value="Cro/C1-type_HTH"/>
</dbReference>
<dbReference type="Proteomes" id="UP001216828">
    <property type="component" value="Chromosome"/>
</dbReference>
<dbReference type="SUPFAM" id="SSF47413">
    <property type="entry name" value="lambda repressor-like DNA-binding domains"/>
    <property type="match status" value="1"/>
</dbReference>
<protein>
    <submittedName>
        <fullName evidence="5">Helix-turn-helix domain-containing protein</fullName>
    </submittedName>
</protein>
<dbReference type="RefSeq" id="WP_049422337.1">
    <property type="nucleotide sequence ID" value="NZ_CP082270.1"/>
</dbReference>
<dbReference type="PANTHER" id="PTHR46797:SF23">
    <property type="entry name" value="HTH-TYPE TRANSCRIPTIONAL REGULATOR SUTR"/>
    <property type="match status" value="1"/>
</dbReference>
<keyword evidence="3" id="KW-0804">Transcription</keyword>
<keyword evidence="6" id="KW-1185">Reference proteome</keyword>
<dbReference type="PROSITE" id="PS50943">
    <property type="entry name" value="HTH_CROC1"/>
    <property type="match status" value="1"/>
</dbReference>
<dbReference type="Pfam" id="PF01381">
    <property type="entry name" value="HTH_3"/>
    <property type="match status" value="1"/>
</dbReference>
<dbReference type="InterPro" id="IPR050807">
    <property type="entry name" value="TransReg_Diox_bact_type"/>
</dbReference>
<dbReference type="SMART" id="SM00530">
    <property type="entry name" value="HTH_XRE"/>
    <property type="match status" value="1"/>
</dbReference>
<evidence type="ECO:0000256" key="1">
    <source>
        <dbReference type="ARBA" id="ARBA00023015"/>
    </source>
</evidence>
<dbReference type="Gene3D" id="1.10.260.40">
    <property type="entry name" value="lambda repressor-like DNA-binding domains"/>
    <property type="match status" value="1"/>
</dbReference>
<dbReference type="CDD" id="cd00093">
    <property type="entry name" value="HTH_XRE"/>
    <property type="match status" value="1"/>
</dbReference>
<evidence type="ECO:0000256" key="3">
    <source>
        <dbReference type="ARBA" id="ARBA00023163"/>
    </source>
</evidence>
<evidence type="ECO:0000259" key="4">
    <source>
        <dbReference type="PROSITE" id="PS50943"/>
    </source>
</evidence>
<name>A0ABY7XUG6_9GAMM</name>
<feature type="domain" description="HTH cro/C1-type" evidence="4">
    <location>
        <begin position="14"/>
        <end position="68"/>
    </location>
</feature>
<evidence type="ECO:0000313" key="5">
    <source>
        <dbReference type="EMBL" id="WDM61826.1"/>
    </source>
</evidence>
<gene>
    <name evidence="5" type="ORF">K5L94_11730</name>
</gene>
<keyword evidence="1" id="KW-0805">Transcription regulation</keyword>
<reference evidence="5 6" key="1">
    <citation type="submission" date="2021-08" db="EMBL/GenBank/DDBJ databases">
        <title>Stenotrophomonas forensis sp. nov., isolated from contaminated viral transport media.</title>
        <authorList>
            <person name="Nguyen S.V."/>
            <person name="Edwards D."/>
            <person name="Scott S."/>
            <person name="Doss J."/>
            <person name="Merid S."/>
            <person name="Zelaya E."/>
            <person name="Maza C."/>
            <person name="Mann M."/>
            <person name="Hamilton B."/>
            <person name="Blackwell R."/>
            <person name="Tran A."/>
            <person name="Hauser J."/>
        </authorList>
    </citation>
    <scope>NUCLEOTIDE SEQUENCE [LARGE SCALE GENOMIC DNA]</scope>
    <source>
        <strain evidence="5 6">DFS-20110405</strain>
    </source>
</reference>
<organism evidence="5 6">
    <name type="scientific">Stenotrophomonas forensis</name>
    <dbReference type="NCBI Taxonomy" id="2871169"/>
    <lineage>
        <taxon>Bacteria</taxon>
        <taxon>Pseudomonadati</taxon>
        <taxon>Pseudomonadota</taxon>
        <taxon>Gammaproteobacteria</taxon>
        <taxon>Lysobacterales</taxon>
        <taxon>Lysobacteraceae</taxon>
        <taxon>Stenotrophomonas</taxon>
        <taxon>Stenotrophomonas maltophilia group</taxon>
    </lineage>
</organism>
<keyword evidence="2" id="KW-0238">DNA-binding</keyword>
<proteinExistence type="predicted"/>
<dbReference type="InterPro" id="IPR010982">
    <property type="entry name" value="Lambda_DNA-bd_dom_sf"/>
</dbReference>
<dbReference type="PANTHER" id="PTHR46797">
    <property type="entry name" value="HTH-TYPE TRANSCRIPTIONAL REGULATOR"/>
    <property type="match status" value="1"/>
</dbReference>
<evidence type="ECO:0000313" key="6">
    <source>
        <dbReference type="Proteomes" id="UP001216828"/>
    </source>
</evidence>
<sequence length="74" mass="8178">MQEENFALRLGSAIRTSRLATGWSQERFADAISMHRAYYSAIERGEKNITLGTLIRLANGLGLRPSELLAAAEL</sequence>
<accession>A0ABY7XUG6</accession>